<keyword evidence="2" id="KW-1185">Reference proteome</keyword>
<dbReference type="EMBL" id="BABT02000261">
    <property type="protein sequence ID" value="GAB00073.1"/>
    <property type="molecule type" value="Genomic_DNA"/>
</dbReference>
<reference evidence="1 2" key="2">
    <citation type="journal article" date="2012" name="Open Biol.">
        <title>Characteristics of nucleosomes and linker DNA regions on the genome of the basidiomycete Mixia osmundae revealed by mono- and dinucleosome mapping.</title>
        <authorList>
            <person name="Nishida H."/>
            <person name="Kondo S."/>
            <person name="Matsumoto T."/>
            <person name="Suzuki Y."/>
            <person name="Yoshikawa H."/>
            <person name="Taylor T.D."/>
            <person name="Sugiyama J."/>
        </authorList>
    </citation>
    <scope>NUCLEOTIDE SEQUENCE [LARGE SCALE GENOMIC DNA]</scope>
    <source>
        <strain evidence="2">CBS 9802 / IAM 14324 / JCM 22182 / KY 12970</strain>
    </source>
</reference>
<dbReference type="Proteomes" id="UP000009131">
    <property type="component" value="Unassembled WGS sequence"/>
</dbReference>
<dbReference type="InParanoid" id="G7EB62"/>
<sequence>MSQSYVVPPATACLCRLYRVQEIKARSELVSRWAALYGRVDCCYRAVRRSGGSVLSSAKLCSASSMGHPQSFPDDLECIWPHRGEGWTSTLACESALEA</sequence>
<dbReference type="AlphaFoldDB" id="G7EB62"/>
<gene>
    <name evidence="1" type="primary">Mo06775</name>
    <name evidence="1" type="ORF">E5Q_06775</name>
</gene>
<evidence type="ECO:0000313" key="1">
    <source>
        <dbReference type="EMBL" id="GAB00073.1"/>
    </source>
</evidence>
<evidence type="ECO:0000313" key="2">
    <source>
        <dbReference type="Proteomes" id="UP000009131"/>
    </source>
</evidence>
<proteinExistence type="predicted"/>
<reference evidence="1 2" key="1">
    <citation type="journal article" date="2011" name="J. Gen. Appl. Microbiol.">
        <title>Draft genome sequencing of the enigmatic basidiomycete Mixia osmundae.</title>
        <authorList>
            <person name="Nishida H."/>
            <person name="Nagatsuka Y."/>
            <person name="Sugiyama J."/>
        </authorList>
    </citation>
    <scope>NUCLEOTIDE SEQUENCE [LARGE SCALE GENOMIC DNA]</scope>
    <source>
        <strain evidence="2">CBS 9802 / IAM 14324 / JCM 22182 / KY 12970</strain>
    </source>
</reference>
<dbReference type="RefSeq" id="XP_014565120.1">
    <property type="nucleotide sequence ID" value="XM_014709634.1"/>
</dbReference>
<dbReference type="HOGENOM" id="CLU_2320937_0_0_1"/>
<name>G7EB62_MIXOS</name>
<organism evidence="1 2">
    <name type="scientific">Mixia osmundae (strain CBS 9802 / IAM 14324 / JCM 22182 / KY 12970)</name>
    <dbReference type="NCBI Taxonomy" id="764103"/>
    <lineage>
        <taxon>Eukaryota</taxon>
        <taxon>Fungi</taxon>
        <taxon>Dikarya</taxon>
        <taxon>Basidiomycota</taxon>
        <taxon>Pucciniomycotina</taxon>
        <taxon>Mixiomycetes</taxon>
        <taxon>Mixiales</taxon>
        <taxon>Mixiaceae</taxon>
        <taxon>Mixia</taxon>
    </lineage>
</organism>
<comment type="caution">
    <text evidence="1">The sequence shown here is derived from an EMBL/GenBank/DDBJ whole genome shotgun (WGS) entry which is preliminary data.</text>
</comment>
<accession>G7EB62</accession>
<protein>
    <submittedName>
        <fullName evidence="1">Uncharacterized protein</fullName>
    </submittedName>
</protein>